<feature type="region of interest" description="Disordered" evidence="1">
    <location>
        <begin position="1"/>
        <end position="41"/>
    </location>
</feature>
<evidence type="ECO:0000256" key="1">
    <source>
        <dbReference type="SAM" id="MobiDB-lite"/>
    </source>
</evidence>
<feature type="region of interest" description="Disordered" evidence="1">
    <location>
        <begin position="86"/>
        <end position="152"/>
    </location>
</feature>
<gene>
    <name evidence="2" type="ORF">Pmar_PMAR007869</name>
</gene>
<organism evidence="3">
    <name type="scientific">Perkinsus marinus (strain ATCC 50983 / TXsc)</name>
    <dbReference type="NCBI Taxonomy" id="423536"/>
    <lineage>
        <taxon>Eukaryota</taxon>
        <taxon>Sar</taxon>
        <taxon>Alveolata</taxon>
        <taxon>Perkinsozoa</taxon>
        <taxon>Perkinsea</taxon>
        <taxon>Perkinsida</taxon>
        <taxon>Perkinsidae</taxon>
        <taxon>Perkinsus</taxon>
    </lineage>
</organism>
<feature type="compositionally biased region" description="Polar residues" evidence="1">
    <location>
        <begin position="86"/>
        <end position="95"/>
    </location>
</feature>
<feature type="region of interest" description="Disordered" evidence="1">
    <location>
        <begin position="53"/>
        <end position="74"/>
    </location>
</feature>
<accession>C5K967</accession>
<proteinExistence type="predicted"/>
<dbReference type="InParanoid" id="C5K967"/>
<dbReference type="RefSeq" id="XP_002787177.1">
    <property type="nucleotide sequence ID" value="XM_002787131.1"/>
</dbReference>
<feature type="compositionally biased region" description="Polar residues" evidence="1">
    <location>
        <begin position="64"/>
        <end position="74"/>
    </location>
</feature>
<evidence type="ECO:0000313" key="2">
    <source>
        <dbReference type="EMBL" id="EER18973.1"/>
    </source>
</evidence>
<dbReference type="GeneID" id="9049460"/>
<reference evidence="2 3" key="1">
    <citation type="submission" date="2008-07" db="EMBL/GenBank/DDBJ databases">
        <authorList>
            <person name="El-Sayed N."/>
            <person name="Caler E."/>
            <person name="Inman J."/>
            <person name="Amedeo P."/>
            <person name="Hass B."/>
            <person name="Wortman J."/>
        </authorList>
    </citation>
    <scope>NUCLEOTIDE SEQUENCE [LARGE SCALE GENOMIC DNA]</scope>
    <source>
        <strain evidence="3">ATCC 50983 / TXsc</strain>
    </source>
</reference>
<name>C5K967_PERM5</name>
<dbReference type="AlphaFoldDB" id="C5K967"/>
<evidence type="ECO:0000313" key="3">
    <source>
        <dbReference type="Proteomes" id="UP000007800"/>
    </source>
</evidence>
<feature type="compositionally biased region" description="Low complexity" evidence="1">
    <location>
        <begin position="131"/>
        <end position="141"/>
    </location>
</feature>
<dbReference type="EMBL" id="GG671399">
    <property type="protein sequence ID" value="EER18973.1"/>
    <property type="molecule type" value="Genomic_DNA"/>
</dbReference>
<dbReference type="Proteomes" id="UP000007800">
    <property type="component" value="Unassembled WGS sequence"/>
</dbReference>
<keyword evidence="3" id="KW-1185">Reference proteome</keyword>
<sequence>MEASSSYPTGSAPPPQSTPYVYQPQVPAQVGQHSASANEGSAPLVTVSYPVTNQTPSVPAVGQASETTGSAQDTSAPLVTITAWSQPGSASTGQQPVAHPPAGNVQQATVMPSDHHEAVASTVPHSGPATVASSQGVQVQPSPDPSPVPSVAGQGAQMEFHQAAATSSAPPVSGQDMFTQGKDEQAFAPSAPPMVPQQAQAPMYAQQAAAPMQPMVAGPPTPAGQVVEEIPDVVEETTVIEEGLPTEVIKEETIITDDGVQPGETIRVVHQVPETSVETLVTNDVYEQPDVVVVEEEEEVIPGDVVIEETTIIE</sequence>
<protein>
    <submittedName>
        <fullName evidence="2">Uncharacterized protein</fullName>
    </submittedName>
</protein>